<dbReference type="AlphaFoldDB" id="A0A517QSA2"/>
<proteinExistence type="predicted"/>
<evidence type="ECO:0000313" key="1">
    <source>
        <dbReference type="EMBL" id="QDT34509.1"/>
    </source>
</evidence>
<evidence type="ECO:0000313" key="2">
    <source>
        <dbReference type="Proteomes" id="UP000315724"/>
    </source>
</evidence>
<sequence length="56" mass="6073">MSTPGIENALEHLSNWFADSASWRTAILLTKRVLHGHTVGQTALELSDLNAIGTVK</sequence>
<accession>A0A517QSA2</accession>
<gene>
    <name evidence="1" type="ORF">Mal48_37700</name>
</gene>
<protein>
    <submittedName>
        <fullName evidence="1">Uncharacterized protein</fullName>
    </submittedName>
</protein>
<name>A0A517QSA2_9PLAN</name>
<dbReference type="EMBL" id="CP036267">
    <property type="protein sequence ID" value="QDT34509.1"/>
    <property type="molecule type" value="Genomic_DNA"/>
</dbReference>
<dbReference type="KEGG" id="tpol:Mal48_37700"/>
<organism evidence="1 2">
    <name type="scientific">Thalassoglobus polymorphus</name>
    <dbReference type="NCBI Taxonomy" id="2527994"/>
    <lineage>
        <taxon>Bacteria</taxon>
        <taxon>Pseudomonadati</taxon>
        <taxon>Planctomycetota</taxon>
        <taxon>Planctomycetia</taxon>
        <taxon>Planctomycetales</taxon>
        <taxon>Planctomycetaceae</taxon>
        <taxon>Thalassoglobus</taxon>
    </lineage>
</organism>
<reference evidence="1 2" key="1">
    <citation type="submission" date="2019-02" db="EMBL/GenBank/DDBJ databases">
        <title>Deep-cultivation of Planctomycetes and their phenomic and genomic characterization uncovers novel biology.</title>
        <authorList>
            <person name="Wiegand S."/>
            <person name="Jogler M."/>
            <person name="Boedeker C."/>
            <person name="Pinto D."/>
            <person name="Vollmers J."/>
            <person name="Rivas-Marin E."/>
            <person name="Kohn T."/>
            <person name="Peeters S.H."/>
            <person name="Heuer A."/>
            <person name="Rast P."/>
            <person name="Oberbeckmann S."/>
            <person name="Bunk B."/>
            <person name="Jeske O."/>
            <person name="Meyerdierks A."/>
            <person name="Storesund J.E."/>
            <person name="Kallscheuer N."/>
            <person name="Luecker S."/>
            <person name="Lage O.M."/>
            <person name="Pohl T."/>
            <person name="Merkel B.J."/>
            <person name="Hornburger P."/>
            <person name="Mueller R.-W."/>
            <person name="Bruemmer F."/>
            <person name="Labrenz M."/>
            <person name="Spormann A.M."/>
            <person name="Op den Camp H."/>
            <person name="Overmann J."/>
            <person name="Amann R."/>
            <person name="Jetten M.S.M."/>
            <person name="Mascher T."/>
            <person name="Medema M.H."/>
            <person name="Devos D.P."/>
            <person name="Kaster A.-K."/>
            <person name="Ovreas L."/>
            <person name="Rohde M."/>
            <person name="Galperin M.Y."/>
            <person name="Jogler C."/>
        </authorList>
    </citation>
    <scope>NUCLEOTIDE SEQUENCE [LARGE SCALE GENOMIC DNA]</scope>
    <source>
        <strain evidence="1 2">Mal48</strain>
    </source>
</reference>
<keyword evidence="2" id="KW-1185">Reference proteome</keyword>
<dbReference type="Proteomes" id="UP000315724">
    <property type="component" value="Chromosome"/>
</dbReference>